<evidence type="ECO:0000259" key="7">
    <source>
        <dbReference type="Pfam" id="PF08510"/>
    </source>
</evidence>
<dbReference type="Proteomes" id="UP001562354">
    <property type="component" value="Unassembled WGS sequence"/>
</dbReference>
<sequence length="500" mass="52590">MSRRLHSSPLPVGAHSRSTPNLPTLHAFKKSNTANTIATTATKVQDKDAQVAIGGDASEASSTLTQTSPSEPASIEDFSLDDPSRKSDEIDEIDKHEQEAIIHASGPSPEASDSDESDLDTLNNLPSSASLDGSTYRPPFSRSSSYLGPATFAPPFYNRPPTPLPPSPSLTSLLRPNFTSASSRPATPDPSSDEGSGPATALSTNATTTSNTTLPTGAQTPNSAAATTLSSSFRTARPIPRASPKVPTYEYYGFTLYLTSSLGFLIYLLWSYLPSPFLHQLGIYYYPNRWWSLAIPAWLVTAVVWVFVALASYNTGTLTLKMADLGCLVDEAAVVAVVDGDGNIVREGRTWDAAAAIATSAAAAAAAATSSASSSHATASASATALHSSASSSAAASSSLAALGTSQGVQGKSAKNNDSRKGMLPRTKSSMAPDHHHNHRQRSSRTSQAKDLDWRSLWNEGTDAVLDVPIGGVCEVLYGRLDQKGDDEGEEGLSIDNVRE</sequence>
<dbReference type="Pfam" id="PF08510">
    <property type="entry name" value="PIG-P"/>
    <property type="match status" value="1"/>
</dbReference>
<feature type="compositionally biased region" description="Polar residues" evidence="5">
    <location>
        <begin position="217"/>
        <end position="232"/>
    </location>
</feature>
<evidence type="ECO:0000256" key="2">
    <source>
        <dbReference type="ARBA" id="ARBA00022692"/>
    </source>
</evidence>
<proteinExistence type="predicted"/>
<dbReference type="InterPro" id="IPR013717">
    <property type="entry name" value="PIG-P"/>
</dbReference>
<dbReference type="PANTHER" id="PTHR46346">
    <property type="entry name" value="PHOSPHATIDYLINOSITOL N-ACETYLGLUCOSAMINYLTRANSFERASE SUBUNIT P"/>
    <property type="match status" value="1"/>
</dbReference>
<evidence type="ECO:0000256" key="4">
    <source>
        <dbReference type="ARBA" id="ARBA00023136"/>
    </source>
</evidence>
<feature type="compositionally biased region" description="Polar residues" evidence="5">
    <location>
        <begin position="405"/>
        <end position="414"/>
    </location>
</feature>
<feature type="compositionally biased region" description="Polar residues" evidence="5">
    <location>
        <begin position="177"/>
        <end position="194"/>
    </location>
</feature>
<feature type="region of interest" description="Disordered" evidence="5">
    <location>
        <begin position="50"/>
        <end position="142"/>
    </location>
</feature>
<keyword evidence="4 6" id="KW-0472">Membrane</keyword>
<feature type="region of interest" description="Disordered" evidence="5">
    <location>
        <begin position="481"/>
        <end position="500"/>
    </location>
</feature>
<feature type="compositionally biased region" description="Polar residues" evidence="5">
    <location>
        <begin position="59"/>
        <end position="71"/>
    </location>
</feature>
<feature type="transmembrane region" description="Helical" evidence="6">
    <location>
        <begin position="251"/>
        <end position="270"/>
    </location>
</feature>
<feature type="region of interest" description="Disordered" evidence="5">
    <location>
        <begin position="157"/>
        <end position="232"/>
    </location>
</feature>
<feature type="compositionally biased region" description="Polar residues" evidence="5">
    <location>
        <begin position="120"/>
        <end position="133"/>
    </location>
</feature>
<evidence type="ECO:0000313" key="9">
    <source>
        <dbReference type="Proteomes" id="UP001562354"/>
    </source>
</evidence>
<dbReference type="PANTHER" id="PTHR46346:SF1">
    <property type="entry name" value="PHOSPHATIDYLINOSITOL N-ACETYLGLUCOSAMINYLTRANSFERASE SUBUNIT P"/>
    <property type="match status" value="1"/>
</dbReference>
<dbReference type="EMBL" id="JBFMKM010000018">
    <property type="protein sequence ID" value="KAL1296528.1"/>
    <property type="molecule type" value="Genomic_DNA"/>
</dbReference>
<organism evidence="8 9">
    <name type="scientific">Neodothiora populina</name>
    <dbReference type="NCBI Taxonomy" id="2781224"/>
    <lineage>
        <taxon>Eukaryota</taxon>
        <taxon>Fungi</taxon>
        <taxon>Dikarya</taxon>
        <taxon>Ascomycota</taxon>
        <taxon>Pezizomycotina</taxon>
        <taxon>Dothideomycetes</taxon>
        <taxon>Dothideomycetidae</taxon>
        <taxon>Dothideales</taxon>
        <taxon>Dothioraceae</taxon>
        <taxon>Neodothiora</taxon>
    </lineage>
</organism>
<feature type="region of interest" description="Disordered" evidence="5">
    <location>
        <begin position="1"/>
        <end position="28"/>
    </location>
</feature>
<feature type="compositionally biased region" description="Pro residues" evidence="5">
    <location>
        <begin position="157"/>
        <end position="168"/>
    </location>
</feature>
<evidence type="ECO:0000256" key="1">
    <source>
        <dbReference type="ARBA" id="ARBA00004141"/>
    </source>
</evidence>
<keyword evidence="3 6" id="KW-1133">Transmembrane helix</keyword>
<comment type="subcellular location">
    <subcellularLocation>
        <location evidence="1">Membrane</location>
        <topology evidence="1">Multi-pass membrane protein</topology>
    </subcellularLocation>
</comment>
<feature type="compositionally biased region" description="Low complexity" evidence="5">
    <location>
        <begin position="198"/>
        <end position="216"/>
    </location>
</feature>
<feature type="region of interest" description="Disordered" evidence="5">
    <location>
        <begin position="405"/>
        <end position="450"/>
    </location>
</feature>
<keyword evidence="2 6" id="KW-0812">Transmembrane</keyword>
<evidence type="ECO:0000313" key="8">
    <source>
        <dbReference type="EMBL" id="KAL1296528.1"/>
    </source>
</evidence>
<name>A0ABR3P1E0_9PEZI</name>
<feature type="transmembrane region" description="Helical" evidence="6">
    <location>
        <begin position="290"/>
        <end position="313"/>
    </location>
</feature>
<evidence type="ECO:0000256" key="5">
    <source>
        <dbReference type="SAM" id="MobiDB-lite"/>
    </source>
</evidence>
<dbReference type="GeneID" id="95973739"/>
<gene>
    <name evidence="8" type="ORF">AAFC00_000036</name>
</gene>
<evidence type="ECO:0000256" key="3">
    <source>
        <dbReference type="ARBA" id="ARBA00022989"/>
    </source>
</evidence>
<dbReference type="InterPro" id="IPR052263">
    <property type="entry name" value="GPI_Anchor_Biosynth"/>
</dbReference>
<comment type="caution">
    <text evidence="8">The sequence shown here is derived from an EMBL/GenBank/DDBJ whole genome shotgun (WGS) entry which is preliminary data.</text>
</comment>
<protein>
    <recommendedName>
        <fullName evidence="7">PIG-P domain-containing protein</fullName>
    </recommendedName>
</protein>
<dbReference type="RefSeq" id="XP_069196210.1">
    <property type="nucleotide sequence ID" value="XM_069343367.1"/>
</dbReference>
<keyword evidence="9" id="KW-1185">Reference proteome</keyword>
<accession>A0ABR3P1E0</accession>
<feature type="domain" description="PIG-P" evidence="7">
    <location>
        <begin position="248"/>
        <end position="478"/>
    </location>
</feature>
<reference evidence="8 9" key="1">
    <citation type="submission" date="2024-07" db="EMBL/GenBank/DDBJ databases">
        <title>Draft sequence of the Neodothiora populina.</title>
        <authorList>
            <person name="Drown D.D."/>
            <person name="Schuette U.S."/>
            <person name="Buechlein A.B."/>
            <person name="Rusch D.R."/>
            <person name="Winton L.W."/>
            <person name="Adams G.A."/>
        </authorList>
    </citation>
    <scope>NUCLEOTIDE SEQUENCE [LARGE SCALE GENOMIC DNA]</scope>
    <source>
        <strain evidence="8 9">CPC 39397</strain>
    </source>
</reference>
<evidence type="ECO:0000256" key="6">
    <source>
        <dbReference type="SAM" id="Phobius"/>
    </source>
</evidence>
<feature type="compositionally biased region" description="Basic and acidic residues" evidence="5">
    <location>
        <begin position="82"/>
        <end position="100"/>
    </location>
</feature>